<dbReference type="RefSeq" id="WP_109437976.1">
    <property type="nucleotide sequence ID" value="NZ_CANLFO010000002.1"/>
</dbReference>
<keyword evidence="4" id="KW-0378">Hydrolase</keyword>
<dbReference type="CDD" id="cd11010">
    <property type="entry name" value="S1-P1_nuclease"/>
    <property type="match status" value="1"/>
</dbReference>
<dbReference type="EMBL" id="VLNR01000096">
    <property type="protein sequence ID" value="TSE03832.1"/>
    <property type="molecule type" value="Genomic_DNA"/>
</dbReference>
<dbReference type="InterPro" id="IPR003154">
    <property type="entry name" value="S1/P1nuclease"/>
</dbReference>
<evidence type="ECO:0000313" key="7">
    <source>
        <dbReference type="EMBL" id="TSE03832.1"/>
    </source>
</evidence>
<dbReference type="PANTHER" id="PTHR33146:SF26">
    <property type="entry name" value="ENDONUCLEASE 4"/>
    <property type="match status" value="1"/>
</dbReference>
<dbReference type="PANTHER" id="PTHR33146">
    <property type="entry name" value="ENDONUCLEASE 4"/>
    <property type="match status" value="1"/>
</dbReference>
<keyword evidence="2" id="KW-0479">Metal-binding</keyword>
<name>A0A554VBE7_9FLAO</name>
<dbReference type="AlphaFoldDB" id="A0A554VBE7"/>
<organism evidence="7 8">
    <name type="scientific">Aquimarina algiphila</name>
    <dbReference type="NCBI Taxonomy" id="2047982"/>
    <lineage>
        <taxon>Bacteria</taxon>
        <taxon>Pseudomonadati</taxon>
        <taxon>Bacteroidota</taxon>
        <taxon>Flavobacteriia</taxon>
        <taxon>Flavobacteriales</taxon>
        <taxon>Flavobacteriaceae</taxon>
        <taxon>Aquimarina</taxon>
    </lineage>
</organism>
<dbReference type="SUPFAM" id="SSF48537">
    <property type="entry name" value="Phospholipase C/P1 nuclease"/>
    <property type="match status" value="1"/>
</dbReference>
<dbReference type="GO" id="GO:0004519">
    <property type="term" value="F:endonuclease activity"/>
    <property type="evidence" value="ECO:0007669"/>
    <property type="project" value="UniProtKB-KW"/>
</dbReference>
<evidence type="ECO:0000313" key="8">
    <source>
        <dbReference type="Proteomes" id="UP000318833"/>
    </source>
</evidence>
<accession>A0A554VBE7</accession>
<dbReference type="GO" id="GO:0006308">
    <property type="term" value="P:DNA catabolic process"/>
    <property type="evidence" value="ECO:0007669"/>
    <property type="project" value="InterPro"/>
</dbReference>
<evidence type="ECO:0000256" key="4">
    <source>
        <dbReference type="ARBA" id="ARBA00022801"/>
    </source>
</evidence>
<comment type="caution">
    <text evidence="7">The sequence shown here is derived from an EMBL/GenBank/DDBJ whole genome shotgun (WGS) entry which is preliminary data.</text>
</comment>
<keyword evidence="6" id="KW-0325">Glycoprotein</keyword>
<dbReference type="OrthoDB" id="267579at2"/>
<dbReference type="Pfam" id="PF02265">
    <property type="entry name" value="S1-P1_nuclease"/>
    <property type="match status" value="1"/>
</dbReference>
<evidence type="ECO:0000256" key="3">
    <source>
        <dbReference type="ARBA" id="ARBA00022759"/>
    </source>
</evidence>
<dbReference type="InterPro" id="IPR008947">
    <property type="entry name" value="PLipase_C/P1_nuclease_dom_sf"/>
</dbReference>
<sequence length="260" mass="29765">MKHQYKILLILLIITTSGFSAEYDWGKKGHRATGQIAEKYLSKKAKRNINKLLKGQSLALVSNFADDIKSDKKYKGYSPWHYVNFSFDKKYGEDTPSEFGDLVQGIEKCIMVLKDEQSSEADAAFHLKMLVHFIGDLHQPLHVGRGEDKGGNDIQVRWFRDGSNLHRVWDSEMIEHYGMSYTELSVNTDMLSKTQLEAIRDGSVLDWVHESQALAKQVYNSAEVGEKLGYQYMYNYFPLARKQLQKGGIRLAKVLNEIFG</sequence>
<proteinExistence type="predicted"/>
<dbReference type="Gene3D" id="1.10.575.10">
    <property type="entry name" value="P1 Nuclease"/>
    <property type="match status" value="1"/>
</dbReference>
<keyword evidence="8" id="KW-1185">Reference proteome</keyword>
<evidence type="ECO:0000256" key="2">
    <source>
        <dbReference type="ARBA" id="ARBA00022723"/>
    </source>
</evidence>
<keyword evidence="3" id="KW-0255">Endonuclease</keyword>
<evidence type="ECO:0000256" key="1">
    <source>
        <dbReference type="ARBA" id="ARBA00022722"/>
    </source>
</evidence>
<evidence type="ECO:0000256" key="5">
    <source>
        <dbReference type="ARBA" id="ARBA00023157"/>
    </source>
</evidence>
<gene>
    <name evidence="7" type="ORF">FOF46_28260</name>
</gene>
<dbReference type="GO" id="GO:0016788">
    <property type="term" value="F:hydrolase activity, acting on ester bonds"/>
    <property type="evidence" value="ECO:0007669"/>
    <property type="project" value="InterPro"/>
</dbReference>
<dbReference type="GO" id="GO:0046872">
    <property type="term" value="F:metal ion binding"/>
    <property type="evidence" value="ECO:0007669"/>
    <property type="project" value="UniProtKB-KW"/>
</dbReference>
<dbReference type="GO" id="GO:0003676">
    <property type="term" value="F:nucleic acid binding"/>
    <property type="evidence" value="ECO:0007669"/>
    <property type="project" value="InterPro"/>
</dbReference>
<keyword evidence="5" id="KW-1015">Disulfide bond</keyword>
<protein>
    <submittedName>
        <fullName evidence="7">S1/P1 nuclease</fullName>
    </submittedName>
</protein>
<keyword evidence="1" id="KW-0540">Nuclease</keyword>
<dbReference type="Proteomes" id="UP000318833">
    <property type="component" value="Unassembled WGS sequence"/>
</dbReference>
<reference evidence="7 8" key="1">
    <citation type="submission" date="2019-07" db="EMBL/GenBank/DDBJ databases">
        <title>The draft genome sequence of Aquimarina algiphila M91.</title>
        <authorList>
            <person name="Meng X."/>
        </authorList>
    </citation>
    <scope>NUCLEOTIDE SEQUENCE [LARGE SCALE GENOMIC DNA]</scope>
    <source>
        <strain evidence="7 8">M91</strain>
    </source>
</reference>
<evidence type="ECO:0000256" key="6">
    <source>
        <dbReference type="ARBA" id="ARBA00023180"/>
    </source>
</evidence>